<dbReference type="Proteomes" id="UP000694411">
    <property type="component" value="Chromosome 3"/>
</dbReference>
<feature type="region of interest" description="Disordered" evidence="1">
    <location>
        <begin position="118"/>
        <end position="141"/>
    </location>
</feature>
<dbReference type="PANTHER" id="PTHR19446">
    <property type="entry name" value="REVERSE TRANSCRIPTASES"/>
    <property type="match status" value="1"/>
</dbReference>
<protein>
    <submittedName>
        <fullName evidence="2">Uncharacterized protein</fullName>
    </submittedName>
</protein>
<keyword evidence="3" id="KW-1185">Reference proteome</keyword>
<evidence type="ECO:0000313" key="2">
    <source>
        <dbReference type="Ensembl" id="ENSTGEP00000006927.1"/>
    </source>
</evidence>
<name>A0A8D2EII4_THEGE</name>
<organism evidence="2 3">
    <name type="scientific">Theropithecus gelada</name>
    <name type="common">Gelada baboon</name>
    <dbReference type="NCBI Taxonomy" id="9565"/>
    <lineage>
        <taxon>Eukaryota</taxon>
        <taxon>Metazoa</taxon>
        <taxon>Chordata</taxon>
        <taxon>Craniata</taxon>
        <taxon>Vertebrata</taxon>
        <taxon>Euteleostomi</taxon>
        <taxon>Mammalia</taxon>
        <taxon>Eutheria</taxon>
        <taxon>Euarchontoglires</taxon>
        <taxon>Primates</taxon>
        <taxon>Haplorrhini</taxon>
        <taxon>Catarrhini</taxon>
        <taxon>Cercopithecidae</taxon>
        <taxon>Cercopithecinae</taxon>
        <taxon>Theropithecus</taxon>
    </lineage>
</organism>
<reference evidence="2" key="1">
    <citation type="submission" date="2018-05" db="EMBL/GenBank/DDBJ databases">
        <title>Whole genome of Theropithecus gelada.</title>
        <authorList>
            <person name="Chiou K.L."/>
            <person name="Snyder-Mackler N."/>
        </authorList>
    </citation>
    <scope>NUCLEOTIDE SEQUENCE [LARGE SCALE GENOMIC DNA]</scope>
</reference>
<accession>A0A8D2EII4</accession>
<evidence type="ECO:0000313" key="3">
    <source>
        <dbReference type="Proteomes" id="UP000694411"/>
    </source>
</evidence>
<sequence length="154" mass="18243">MTYIPLNIHPPLLKEIRDDTNKWKNIPCSWIRRIYIVKMAILPKAIYRFNAVPIKPQLSFFTELEKNYFKIHMEPKKSPNSQDNSKQKEQSWRHHTTQLQTILQGYSNQNSMVLAQEQTHRPMEQNREPRNKTTHLKPANLQQTSGYILTISVC</sequence>
<reference evidence="2" key="2">
    <citation type="submission" date="2025-08" db="UniProtKB">
        <authorList>
            <consortium name="Ensembl"/>
        </authorList>
    </citation>
    <scope>IDENTIFICATION</scope>
</reference>
<reference evidence="2" key="3">
    <citation type="submission" date="2025-09" db="UniProtKB">
        <authorList>
            <consortium name="Ensembl"/>
        </authorList>
    </citation>
    <scope>IDENTIFICATION</scope>
</reference>
<feature type="region of interest" description="Disordered" evidence="1">
    <location>
        <begin position="74"/>
        <end position="94"/>
    </location>
</feature>
<dbReference type="AlphaFoldDB" id="A0A8D2EII4"/>
<dbReference type="Ensembl" id="ENSTGET00000008340.1">
    <property type="protein sequence ID" value="ENSTGEP00000006927.1"/>
    <property type="gene ID" value="ENSTGEG00000005660.1"/>
</dbReference>
<evidence type="ECO:0000256" key="1">
    <source>
        <dbReference type="SAM" id="MobiDB-lite"/>
    </source>
</evidence>
<proteinExistence type="predicted"/>
<feature type="compositionally biased region" description="Basic and acidic residues" evidence="1">
    <location>
        <begin position="118"/>
        <end position="131"/>
    </location>
</feature>